<protein>
    <submittedName>
        <fullName evidence="1">Uncharacterized protein</fullName>
    </submittedName>
</protein>
<gene>
    <name evidence="1" type="primary">RvY_16232-1</name>
    <name evidence="1" type="synonym">RvY_16232.1</name>
    <name evidence="1" type="ORF">RvY_16232</name>
</gene>
<accession>A0A1D1W275</accession>
<comment type="caution">
    <text evidence="1">The sequence shown here is derived from an EMBL/GenBank/DDBJ whole genome shotgun (WGS) entry which is preliminary data.</text>
</comment>
<name>A0A1D1W275_RAMVA</name>
<keyword evidence="2" id="KW-1185">Reference proteome</keyword>
<dbReference type="Proteomes" id="UP000186922">
    <property type="component" value="Unassembled WGS sequence"/>
</dbReference>
<organism evidence="1 2">
    <name type="scientific">Ramazzottius varieornatus</name>
    <name type="common">Water bear</name>
    <name type="synonym">Tardigrade</name>
    <dbReference type="NCBI Taxonomy" id="947166"/>
    <lineage>
        <taxon>Eukaryota</taxon>
        <taxon>Metazoa</taxon>
        <taxon>Ecdysozoa</taxon>
        <taxon>Tardigrada</taxon>
        <taxon>Eutardigrada</taxon>
        <taxon>Parachela</taxon>
        <taxon>Hypsibioidea</taxon>
        <taxon>Ramazzottiidae</taxon>
        <taxon>Ramazzottius</taxon>
    </lineage>
</organism>
<sequence length="52" mass="5666">MLSKEVIGPLPGIFLMAAPTAMEYYPKLGKKKIEKGFIIPGTGGCFVRHSEI</sequence>
<evidence type="ECO:0000313" key="2">
    <source>
        <dbReference type="Proteomes" id="UP000186922"/>
    </source>
</evidence>
<reference evidence="1 2" key="1">
    <citation type="journal article" date="2016" name="Nat. Commun.">
        <title>Extremotolerant tardigrade genome and improved radiotolerance of human cultured cells by tardigrade-unique protein.</title>
        <authorList>
            <person name="Hashimoto T."/>
            <person name="Horikawa D.D."/>
            <person name="Saito Y."/>
            <person name="Kuwahara H."/>
            <person name="Kozuka-Hata H."/>
            <person name="Shin-I T."/>
            <person name="Minakuchi Y."/>
            <person name="Ohishi K."/>
            <person name="Motoyama A."/>
            <person name="Aizu T."/>
            <person name="Enomoto A."/>
            <person name="Kondo K."/>
            <person name="Tanaka S."/>
            <person name="Hara Y."/>
            <person name="Koshikawa S."/>
            <person name="Sagara H."/>
            <person name="Miura T."/>
            <person name="Yokobori S."/>
            <person name="Miyagawa K."/>
            <person name="Suzuki Y."/>
            <person name="Kubo T."/>
            <person name="Oyama M."/>
            <person name="Kohara Y."/>
            <person name="Fujiyama A."/>
            <person name="Arakawa K."/>
            <person name="Katayama T."/>
            <person name="Toyoda A."/>
            <person name="Kunieda T."/>
        </authorList>
    </citation>
    <scope>NUCLEOTIDE SEQUENCE [LARGE SCALE GENOMIC DNA]</scope>
    <source>
        <strain evidence="1 2">YOKOZUNA-1</strain>
    </source>
</reference>
<evidence type="ECO:0000313" key="1">
    <source>
        <dbReference type="EMBL" id="GAV06208.1"/>
    </source>
</evidence>
<dbReference type="AlphaFoldDB" id="A0A1D1W275"/>
<proteinExistence type="predicted"/>
<dbReference type="EMBL" id="BDGG01000013">
    <property type="protein sequence ID" value="GAV06208.1"/>
    <property type="molecule type" value="Genomic_DNA"/>
</dbReference>